<feature type="non-terminal residue" evidence="4">
    <location>
        <position position="56"/>
    </location>
</feature>
<accession>A0ABT8TWC3</accession>
<comment type="similarity">
    <text evidence="1">Belongs to the universal ribosomal protein uL18 family.</text>
</comment>
<comment type="caution">
    <text evidence="4">The sequence shown here is derived from an EMBL/GenBank/DDBJ whole genome shotgun (WGS) entry which is preliminary data.</text>
</comment>
<keyword evidence="5" id="KW-1185">Reference proteome</keyword>
<dbReference type="Proteomes" id="UP001168363">
    <property type="component" value="Unassembled WGS sequence"/>
</dbReference>
<sequence>MVNKEQRRGRRKQAIRQRINRLYVHRLCVHRTPRHIYAQIFTPDGIKVLASASTVE</sequence>
<evidence type="ECO:0000256" key="2">
    <source>
        <dbReference type="ARBA" id="ARBA00022980"/>
    </source>
</evidence>
<dbReference type="SUPFAM" id="SSF53137">
    <property type="entry name" value="Translational machinery components"/>
    <property type="match status" value="1"/>
</dbReference>
<proteinExistence type="inferred from homology"/>
<dbReference type="Gene3D" id="3.30.420.100">
    <property type="match status" value="1"/>
</dbReference>
<dbReference type="Pfam" id="PF00861">
    <property type="entry name" value="Ribosomal_L18p"/>
    <property type="match status" value="1"/>
</dbReference>
<evidence type="ECO:0000313" key="4">
    <source>
        <dbReference type="EMBL" id="MDO3398256.1"/>
    </source>
</evidence>
<keyword evidence="2 4" id="KW-0689">Ribosomal protein</keyword>
<evidence type="ECO:0000256" key="1">
    <source>
        <dbReference type="ARBA" id="ARBA00007116"/>
    </source>
</evidence>
<evidence type="ECO:0000313" key="5">
    <source>
        <dbReference type="Proteomes" id="UP001168363"/>
    </source>
</evidence>
<reference evidence="4" key="1">
    <citation type="submission" date="2023-06" db="EMBL/GenBank/DDBJ databases">
        <title>Genome sequence of Nocardioides sp. SOB44.</title>
        <authorList>
            <person name="Zhang G."/>
        </authorList>
    </citation>
    <scope>NUCLEOTIDE SEQUENCE</scope>
    <source>
        <strain evidence="4">SOB44</strain>
    </source>
</reference>
<protein>
    <submittedName>
        <fullName evidence="4">50S ribosomal protein L18</fullName>
    </submittedName>
</protein>
<organism evidence="4 5">
    <name type="scientific">Nocardioides cremeus</name>
    <dbReference type="NCBI Taxonomy" id="3058044"/>
    <lineage>
        <taxon>Bacteria</taxon>
        <taxon>Bacillati</taxon>
        <taxon>Actinomycetota</taxon>
        <taxon>Actinomycetes</taxon>
        <taxon>Propionibacteriales</taxon>
        <taxon>Nocardioidaceae</taxon>
        <taxon>Nocardioides</taxon>
    </lineage>
</organism>
<dbReference type="InterPro" id="IPR005484">
    <property type="entry name" value="Ribosomal_uL18_bac/plant/anim"/>
</dbReference>
<gene>
    <name evidence="4" type="ORF">QWJ41_21275</name>
</gene>
<dbReference type="GO" id="GO:0005840">
    <property type="term" value="C:ribosome"/>
    <property type="evidence" value="ECO:0007669"/>
    <property type="project" value="UniProtKB-KW"/>
</dbReference>
<evidence type="ECO:0000256" key="3">
    <source>
        <dbReference type="ARBA" id="ARBA00023274"/>
    </source>
</evidence>
<dbReference type="EMBL" id="JAULSC010000327">
    <property type="protein sequence ID" value="MDO3398256.1"/>
    <property type="molecule type" value="Genomic_DNA"/>
</dbReference>
<keyword evidence="3" id="KW-0687">Ribonucleoprotein</keyword>
<dbReference type="RefSeq" id="WP_302710496.1">
    <property type="nucleotide sequence ID" value="NZ_JAULSC010000327.1"/>
</dbReference>
<name>A0ABT8TWC3_9ACTN</name>